<organism evidence="2 3">
    <name type="scientific">Geodia barretti</name>
    <name type="common">Barrett's horny sponge</name>
    <dbReference type="NCBI Taxonomy" id="519541"/>
    <lineage>
        <taxon>Eukaryota</taxon>
        <taxon>Metazoa</taxon>
        <taxon>Porifera</taxon>
        <taxon>Demospongiae</taxon>
        <taxon>Heteroscleromorpha</taxon>
        <taxon>Tetractinellida</taxon>
        <taxon>Astrophorina</taxon>
        <taxon>Geodiidae</taxon>
        <taxon>Geodia</taxon>
    </lineage>
</organism>
<accession>A0AA35S9R8</accession>
<gene>
    <name evidence="2" type="ORF">GBAR_LOCUS14342</name>
</gene>
<dbReference type="AlphaFoldDB" id="A0AA35S9R8"/>
<protein>
    <recommendedName>
        <fullName evidence="1">Anticodon-binding domain-containing protein</fullName>
    </recommendedName>
</protein>
<evidence type="ECO:0000259" key="1">
    <source>
        <dbReference type="Pfam" id="PF03129"/>
    </source>
</evidence>
<dbReference type="Proteomes" id="UP001174909">
    <property type="component" value="Unassembled WGS sequence"/>
</dbReference>
<name>A0AA35S9R8_GEOBA</name>
<feature type="domain" description="Anticodon-binding" evidence="1">
    <location>
        <begin position="2"/>
        <end position="72"/>
    </location>
</feature>
<reference evidence="2" key="1">
    <citation type="submission" date="2023-03" db="EMBL/GenBank/DDBJ databases">
        <authorList>
            <person name="Steffen K."/>
            <person name="Cardenas P."/>
        </authorList>
    </citation>
    <scope>NUCLEOTIDE SEQUENCE</scope>
</reference>
<dbReference type="InterPro" id="IPR036621">
    <property type="entry name" value="Anticodon-bd_dom_sf"/>
</dbReference>
<proteinExistence type="predicted"/>
<dbReference type="Gene3D" id="3.40.50.800">
    <property type="entry name" value="Anticodon-binding domain"/>
    <property type="match status" value="1"/>
</dbReference>
<dbReference type="SUPFAM" id="SSF52954">
    <property type="entry name" value="Class II aaRS ABD-related"/>
    <property type="match status" value="1"/>
</dbReference>
<dbReference type="Pfam" id="PF03129">
    <property type="entry name" value="HGTP_anticodon"/>
    <property type="match status" value="1"/>
</dbReference>
<comment type="caution">
    <text evidence="2">The sequence shown here is derived from an EMBL/GenBank/DDBJ whole genome shotgun (WGS) entry which is preliminary data.</text>
</comment>
<evidence type="ECO:0000313" key="2">
    <source>
        <dbReference type="EMBL" id="CAI8024721.1"/>
    </source>
</evidence>
<keyword evidence="3" id="KW-1185">Reference proteome</keyword>
<sequence>MLTEELRTVGIVSSLSRVGAFPYRLALEDEMGTPYRIIVDEKTLEAGILALQDRDTAAMEDMAGRDVLQSLQRMLSAARLSIHSPTFSR</sequence>
<dbReference type="EMBL" id="CASHTH010002090">
    <property type="protein sequence ID" value="CAI8024721.1"/>
    <property type="molecule type" value="Genomic_DNA"/>
</dbReference>
<dbReference type="InterPro" id="IPR004154">
    <property type="entry name" value="Anticodon-bd"/>
</dbReference>
<evidence type="ECO:0000313" key="3">
    <source>
        <dbReference type="Proteomes" id="UP001174909"/>
    </source>
</evidence>